<evidence type="ECO:0000259" key="4">
    <source>
        <dbReference type="PROSITE" id="PS51118"/>
    </source>
</evidence>
<evidence type="ECO:0000313" key="5">
    <source>
        <dbReference type="EMBL" id="MFD1522949.1"/>
    </source>
</evidence>
<name>A0ABW4F6D4_9PSEU</name>
<keyword evidence="1" id="KW-0805">Transcription regulation</keyword>
<evidence type="ECO:0000256" key="3">
    <source>
        <dbReference type="ARBA" id="ARBA00023163"/>
    </source>
</evidence>
<dbReference type="InterPro" id="IPR036388">
    <property type="entry name" value="WH-like_DNA-bd_sf"/>
</dbReference>
<dbReference type="Proteomes" id="UP001597114">
    <property type="component" value="Unassembled WGS sequence"/>
</dbReference>
<dbReference type="PANTHER" id="PTHR33204">
    <property type="entry name" value="TRANSCRIPTIONAL REGULATOR, MARR FAMILY"/>
    <property type="match status" value="1"/>
</dbReference>
<reference evidence="6" key="1">
    <citation type="journal article" date="2019" name="Int. J. Syst. Evol. Microbiol.">
        <title>The Global Catalogue of Microorganisms (GCM) 10K type strain sequencing project: providing services to taxonomists for standard genome sequencing and annotation.</title>
        <authorList>
            <consortium name="The Broad Institute Genomics Platform"/>
            <consortium name="The Broad Institute Genome Sequencing Center for Infectious Disease"/>
            <person name="Wu L."/>
            <person name="Ma J."/>
        </authorList>
    </citation>
    <scope>NUCLEOTIDE SEQUENCE [LARGE SCALE GENOMIC DNA]</scope>
    <source>
        <strain evidence="6">CCM 7043</strain>
    </source>
</reference>
<dbReference type="SUPFAM" id="SSF46785">
    <property type="entry name" value="Winged helix' DNA-binding domain"/>
    <property type="match status" value="1"/>
</dbReference>
<proteinExistence type="predicted"/>
<organism evidence="5 6">
    <name type="scientific">Pseudonocardia yunnanensis</name>
    <dbReference type="NCBI Taxonomy" id="58107"/>
    <lineage>
        <taxon>Bacteria</taxon>
        <taxon>Bacillati</taxon>
        <taxon>Actinomycetota</taxon>
        <taxon>Actinomycetes</taxon>
        <taxon>Pseudonocardiales</taxon>
        <taxon>Pseudonocardiaceae</taxon>
        <taxon>Pseudonocardia</taxon>
    </lineage>
</organism>
<evidence type="ECO:0000256" key="2">
    <source>
        <dbReference type="ARBA" id="ARBA00023125"/>
    </source>
</evidence>
<keyword evidence="2" id="KW-0238">DNA-binding</keyword>
<evidence type="ECO:0000313" key="6">
    <source>
        <dbReference type="Proteomes" id="UP001597114"/>
    </source>
</evidence>
<feature type="domain" description="HTH hxlR-type" evidence="4">
    <location>
        <begin position="1"/>
        <end position="89"/>
    </location>
</feature>
<dbReference type="PROSITE" id="PS51118">
    <property type="entry name" value="HTH_HXLR"/>
    <property type="match status" value="1"/>
</dbReference>
<accession>A0ABW4F6D4</accession>
<evidence type="ECO:0000256" key="1">
    <source>
        <dbReference type="ARBA" id="ARBA00023015"/>
    </source>
</evidence>
<dbReference type="EMBL" id="JBHUCO010000054">
    <property type="protein sequence ID" value="MFD1522949.1"/>
    <property type="molecule type" value="Genomic_DNA"/>
</dbReference>
<keyword evidence="3" id="KW-0804">Transcription</keyword>
<gene>
    <name evidence="5" type="ORF">ACFSJD_36055</name>
</gene>
<dbReference type="Pfam" id="PF01638">
    <property type="entry name" value="HxlR"/>
    <property type="match status" value="1"/>
</dbReference>
<dbReference type="RefSeq" id="WP_344725012.1">
    <property type="nucleotide sequence ID" value="NZ_BAAAUS010000028.1"/>
</dbReference>
<protein>
    <submittedName>
        <fullName evidence="5">Winged helix-turn-helix transcriptional regulator</fullName>
    </submittedName>
</protein>
<keyword evidence="6" id="KW-1185">Reference proteome</keyword>
<comment type="caution">
    <text evidence="5">The sequence shown here is derived from an EMBL/GenBank/DDBJ whole genome shotgun (WGS) entry which is preliminary data.</text>
</comment>
<sequence>MGERWTLLVVRNSLTGMTRFEHFQQSLGIAPNVLTDRLARLTDAGVLAHRKYQDRPERFEYVPTDKGRALWPVLAAMIAWGDSYYPPPAGSPKLLLHDGCGGRIAAELICTSCAAAVAPDAVTAVDGPGAP</sequence>
<dbReference type="InterPro" id="IPR002577">
    <property type="entry name" value="HTH_HxlR"/>
</dbReference>
<dbReference type="PANTHER" id="PTHR33204:SF18">
    <property type="entry name" value="TRANSCRIPTIONAL REGULATORY PROTEIN"/>
    <property type="match status" value="1"/>
</dbReference>
<dbReference type="Gene3D" id="1.10.10.10">
    <property type="entry name" value="Winged helix-like DNA-binding domain superfamily/Winged helix DNA-binding domain"/>
    <property type="match status" value="1"/>
</dbReference>
<dbReference type="InterPro" id="IPR036390">
    <property type="entry name" value="WH_DNA-bd_sf"/>
</dbReference>